<dbReference type="SUPFAM" id="SSF52540">
    <property type="entry name" value="P-loop containing nucleoside triphosphate hydrolases"/>
    <property type="match status" value="1"/>
</dbReference>
<evidence type="ECO:0000256" key="1">
    <source>
        <dbReference type="ARBA" id="ARBA00022448"/>
    </source>
</evidence>
<evidence type="ECO:0000313" key="5">
    <source>
        <dbReference type="EMBL" id="TES47700.1"/>
    </source>
</evidence>
<gene>
    <name evidence="5" type="ORF">E2L03_11070</name>
</gene>
<evidence type="ECO:0000259" key="4">
    <source>
        <dbReference type="PROSITE" id="PS50893"/>
    </source>
</evidence>
<keyword evidence="3 5" id="KW-0067">ATP-binding</keyword>
<sequence>MLIEAEQLTKSYGPVHAVNGIGLYLKKGESVGLLGPNGAGKSTLIEMLSSLSKPSKGKIFLNGKSIHSQLTSFREKIGVVPQDIALYNELTARENLQFFGKAYKLKGDALTERVNELLTLMELDERKNHQVKTFSGGMKRRLNLAVALIHQPEFLILDEPTVGIDPHSRRHLLDLIRKLQQEEGKTILYTSHYMEEVEFLCDRIYIMDRGSIIASGTKNEIKQILSIERTYEITVHIQKNSLKEQLEALDAVKSVVEIESGYRVVSYEKELFKELLQAAQGENVEVRAIKVEEATLEDVFLHLTGRTLRD</sequence>
<evidence type="ECO:0000256" key="2">
    <source>
        <dbReference type="ARBA" id="ARBA00022741"/>
    </source>
</evidence>
<keyword evidence="1" id="KW-0813">Transport</keyword>
<dbReference type="PROSITE" id="PS00211">
    <property type="entry name" value="ABC_TRANSPORTER_1"/>
    <property type="match status" value="1"/>
</dbReference>
<keyword evidence="2" id="KW-0547">Nucleotide-binding</keyword>
<dbReference type="GO" id="GO:0005524">
    <property type="term" value="F:ATP binding"/>
    <property type="evidence" value="ECO:0007669"/>
    <property type="project" value="UniProtKB-KW"/>
</dbReference>
<dbReference type="PANTHER" id="PTHR43582">
    <property type="entry name" value="LINEARMYCIN RESISTANCE ATP-BINDING PROTEIN LNRL"/>
    <property type="match status" value="1"/>
</dbReference>
<dbReference type="InterPro" id="IPR003439">
    <property type="entry name" value="ABC_transporter-like_ATP-bd"/>
</dbReference>
<accession>A0A4Y7WH01</accession>
<dbReference type="Gene3D" id="3.40.50.300">
    <property type="entry name" value="P-loop containing nucleotide triphosphate hydrolases"/>
    <property type="match status" value="1"/>
</dbReference>
<dbReference type="Proteomes" id="UP000298210">
    <property type="component" value="Unassembled WGS sequence"/>
</dbReference>
<reference evidence="5 6" key="1">
    <citation type="submission" date="2019-03" db="EMBL/GenBank/DDBJ databases">
        <authorList>
            <person name="Liu G."/>
        </authorList>
    </citation>
    <scope>NUCLEOTIDE SEQUENCE [LARGE SCALE GENOMIC DNA]</scope>
    <source>
        <strain evidence="5 6">DSM 19099</strain>
    </source>
</reference>
<name>A0A4Y7WH01_9BACI</name>
<dbReference type="InterPro" id="IPR017871">
    <property type="entry name" value="ABC_transporter-like_CS"/>
</dbReference>
<evidence type="ECO:0000313" key="6">
    <source>
        <dbReference type="Proteomes" id="UP000298210"/>
    </source>
</evidence>
<dbReference type="InterPro" id="IPR025302">
    <property type="entry name" value="DrrA1/2-like_C"/>
</dbReference>
<dbReference type="Pfam" id="PF00005">
    <property type="entry name" value="ABC_tran"/>
    <property type="match status" value="1"/>
</dbReference>
<dbReference type="EMBL" id="SNUX01000003">
    <property type="protein sequence ID" value="TES47700.1"/>
    <property type="molecule type" value="Genomic_DNA"/>
</dbReference>
<organism evidence="5 6">
    <name type="scientific">Shouchella lehensis</name>
    <dbReference type="NCBI Taxonomy" id="300825"/>
    <lineage>
        <taxon>Bacteria</taxon>
        <taxon>Bacillati</taxon>
        <taxon>Bacillota</taxon>
        <taxon>Bacilli</taxon>
        <taxon>Bacillales</taxon>
        <taxon>Bacillaceae</taxon>
        <taxon>Shouchella</taxon>
    </lineage>
</organism>
<feature type="domain" description="ABC transporter" evidence="4">
    <location>
        <begin position="3"/>
        <end position="234"/>
    </location>
</feature>
<comment type="caution">
    <text evidence="5">The sequence shown here is derived from an EMBL/GenBank/DDBJ whole genome shotgun (WGS) entry which is preliminary data.</text>
</comment>
<dbReference type="GO" id="GO:0016887">
    <property type="term" value="F:ATP hydrolysis activity"/>
    <property type="evidence" value="ECO:0007669"/>
    <property type="project" value="InterPro"/>
</dbReference>
<proteinExistence type="predicted"/>
<dbReference type="PROSITE" id="PS50893">
    <property type="entry name" value="ABC_TRANSPORTER_2"/>
    <property type="match status" value="1"/>
</dbReference>
<dbReference type="InterPro" id="IPR003593">
    <property type="entry name" value="AAA+_ATPase"/>
</dbReference>
<protein>
    <submittedName>
        <fullName evidence="5">ABC transporter ATP-binding protein</fullName>
    </submittedName>
</protein>
<dbReference type="SMART" id="SM00382">
    <property type="entry name" value="AAA"/>
    <property type="match status" value="1"/>
</dbReference>
<dbReference type="InterPro" id="IPR027417">
    <property type="entry name" value="P-loop_NTPase"/>
</dbReference>
<dbReference type="AlphaFoldDB" id="A0A4Y7WH01"/>
<dbReference type="Pfam" id="PF13732">
    <property type="entry name" value="DrrA1-3_C"/>
    <property type="match status" value="1"/>
</dbReference>
<evidence type="ECO:0000256" key="3">
    <source>
        <dbReference type="ARBA" id="ARBA00022840"/>
    </source>
</evidence>
<dbReference type="PANTHER" id="PTHR43582:SF2">
    <property type="entry name" value="LINEARMYCIN RESISTANCE ATP-BINDING PROTEIN LNRL"/>
    <property type="match status" value="1"/>
</dbReference>